<dbReference type="FunFam" id="3.40.605.10:FF:000007">
    <property type="entry name" value="NAD/NADP-dependent betaine aldehyde dehydrogenase"/>
    <property type="match status" value="1"/>
</dbReference>
<dbReference type="InterPro" id="IPR016161">
    <property type="entry name" value="Ald_DH/histidinol_DH"/>
</dbReference>
<dbReference type="PANTHER" id="PTHR42986">
    <property type="entry name" value="BENZALDEHYDE DEHYDROGENASE YFMT"/>
    <property type="match status" value="1"/>
</dbReference>
<dbReference type="Proteomes" id="UP000537130">
    <property type="component" value="Unassembled WGS sequence"/>
</dbReference>
<feature type="active site" evidence="4">
    <location>
        <position position="252"/>
    </location>
</feature>
<evidence type="ECO:0000256" key="2">
    <source>
        <dbReference type="ARBA" id="ARBA00023002"/>
    </source>
</evidence>
<keyword evidence="2 5" id="KW-0560">Oxidoreductase</keyword>
<dbReference type="SUPFAM" id="SSF53720">
    <property type="entry name" value="ALDH-like"/>
    <property type="match status" value="1"/>
</dbReference>
<keyword evidence="8" id="KW-1185">Reference proteome</keyword>
<evidence type="ECO:0000256" key="5">
    <source>
        <dbReference type="RuleBase" id="RU003345"/>
    </source>
</evidence>
<proteinExistence type="inferred from homology"/>
<evidence type="ECO:0000256" key="1">
    <source>
        <dbReference type="ARBA" id="ARBA00009986"/>
    </source>
</evidence>
<comment type="similarity">
    <text evidence="1 5">Belongs to the aldehyde dehydrogenase family.</text>
</comment>
<accession>A0A7W4Z6A2</accession>
<name>A0A7W4Z6A2_9GAMM</name>
<evidence type="ECO:0000256" key="3">
    <source>
        <dbReference type="ARBA" id="ARBA00023027"/>
    </source>
</evidence>
<dbReference type="InterPro" id="IPR016163">
    <property type="entry name" value="Ald_DH_C"/>
</dbReference>
<organism evidence="7 8">
    <name type="scientific">Litorivivens lipolytica</name>
    <dbReference type="NCBI Taxonomy" id="1524264"/>
    <lineage>
        <taxon>Bacteria</taxon>
        <taxon>Pseudomonadati</taxon>
        <taxon>Pseudomonadota</taxon>
        <taxon>Gammaproteobacteria</taxon>
        <taxon>Litorivivens</taxon>
    </lineage>
</organism>
<reference evidence="7 8" key="1">
    <citation type="submission" date="2020-08" db="EMBL/GenBank/DDBJ databases">
        <title>Genomic Encyclopedia of Type Strains, Phase III (KMG-III): the genomes of soil and plant-associated and newly described type strains.</title>
        <authorList>
            <person name="Whitman W."/>
        </authorList>
    </citation>
    <scope>NUCLEOTIDE SEQUENCE [LARGE SCALE GENOMIC DNA]</scope>
    <source>
        <strain evidence="7 8">CECT 8654</strain>
    </source>
</reference>
<dbReference type="PROSITE" id="PS00070">
    <property type="entry name" value="ALDEHYDE_DEHYDR_CYS"/>
    <property type="match status" value="1"/>
</dbReference>
<dbReference type="InterPro" id="IPR016162">
    <property type="entry name" value="Ald_DH_N"/>
</dbReference>
<dbReference type="Pfam" id="PF00171">
    <property type="entry name" value="Aldedh"/>
    <property type="match status" value="1"/>
</dbReference>
<dbReference type="RefSeq" id="WP_183410735.1">
    <property type="nucleotide sequence ID" value="NZ_JACHWY010000002.1"/>
</dbReference>
<feature type="domain" description="Aldehyde dehydrogenase" evidence="6">
    <location>
        <begin position="18"/>
        <end position="474"/>
    </location>
</feature>
<dbReference type="Gene3D" id="3.40.605.10">
    <property type="entry name" value="Aldehyde Dehydrogenase, Chain A, domain 1"/>
    <property type="match status" value="1"/>
</dbReference>
<evidence type="ECO:0000256" key="4">
    <source>
        <dbReference type="PROSITE-ProRule" id="PRU10007"/>
    </source>
</evidence>
<dbReference type="AlphaFoldDB" id="A0A7W4Z6A2"/>
<dbReference type="InterPro" id="IPR015590">
    <property type="entry name" value="Aldehyde_DH_dom"/>
</dbReference>
<gene>
    <name evidence="7" type="ORF">FHR99_002253</name>
</gene>
<protein>
    <submittedName>
        <fullName evidence="7">Aldehyde dehydrogenase (NAD+)</fullName>
        <ecNumber evidence="7">1.2.1.3</ecNumber>
    </submittedName>
</protein>
<evidence type="ECO:0000313" key="8">
    <source>
        <dbReference type="Proteomes" id="UP000537130"/>
    </source>
</evidence>
<dbReference type="EC" id="1.2.1.3" evidence="7"/>
<dbReference type="GO" id="GO:0004029">
    <property type="term" value="F:aldehyde dehydrogenase (NAD+) activity"/>
    <property type="evidence" value="ECO:0007669"/>
    <property type="project" value="UniProtKB-EC"/>
</dbReference>
<evidence type="ECO:0000259" key="6">
    <source>
        <dbReference type="Pfam" id="PF00171"/>
    </source>
</evidence>
<evidence type="ECO:0000313" key="7">
    <source>
        <dbReference type="EMBL" id="MBB3047987.1"/>
    </source>
</evidence>
<comment type="caution">
    <text evidence="7">The sequence shown here is derived from an EMBL/GenBank/DDBJ whole genome shotgun (WGS) entry which is preliminary data.</text>
</comment>
<keyword evidence="3" id="KW-0520">NAD</keyword>
<sequence>MADFYKSELLIAGVETKAQGGEYFDVLAPATEQVIGKAARAGAADVDLAVAAARKGFASWSAMAPKEREAILLRAAEIIASTGEQRYLDLLMDESGSVVNKARYEIHYTVDLLRTAAGEVRRLYGDTFPNDNPARISMVFREPLGVVGIVSPYNAPLALLAKMTAFPLAAGNSVVIKPSEETPLIAVAFAKLLVEAGVPADAVNVLTGFGQECGAPLVTHPDVDAIALTGSTATGQAIGASAMQQMKRVQLELGGKSALVVLKDFDPVEAANIAVQGMFNHAGQICMANSRIVVEAPVYDAFCAAMKTACENLKIGEQRDTESVYGPLINRRAVEKVEGHLQDALDRGASLLTGGKVKNGLVFEPTVLLEPPRDSTAWRDESFGPMTSIVKAADFDEAIVLANDSDYGLSAGVLTHNIQLGFKAAKAIRSGAVHIGMHAFQSNAMAPVGGLGLSGMGRSGGHYSTEEFTELKWISVELGQ</sequence>
<dbReference type="InterPro" id="IPR029510">
    <property type="entry name" value="Ald_DH_CS_GLU"/>
</dbReference>
<dbReference type="PANTHER" id="PTHR42986:SF1">
    <property type="entry name" value="BENZALDEHYDE DEHYDROGENASE YFMT"/>
    <property type="match status" value="1"/>
</dbReference>
<dbReference type="PROSITE" id="PS00687">
    <property type="entry name" value="ALDEHYDE_DEHYDR_GLU"/>
    <property type="match status" value="1"/>
</dbReference>
<dbReference type="Gene3D" id="3.40.309.10">
    <property type="entry name" value="Aldehyde Dehydrogenase, Chain A, domain 2"/>
    <property type="match status" value="1"/>
</dbReference>
<dbReference type="EMBL" id="JACHWY010000002">
    <property type="protein sequence ID" value="MBB3047987.1"/>
    <property type="molecule type" value="Genomic_DNA"/>
</dbReference>
<dbReference type="InterPro" id="IPR016160">
    <property type="entry name" value="Ald_DH_CS_CYS"/>
</dbReference>